<dbReference type="InterPro" id="IPR001878">
    <property type="entry name" value="Znf_CCHC"/>
</dbReference>
<evidence type="ECO:0000313" key="5">
    <source>
        <dbReference type="Proteomes" id="UP001231189"/>
    </source>
</evidence>
<evidence type="ECO:0000256" key="2">
    <source>
        <dbReference type="SAM" id="MobiDB-lite"/>
    </source>
</evidence>
<dbReference type="AlphaFoldDB" id="A0AAD8RRB9"/>
<sequence>MRIGMPRHREEGLLHLRKRAGAKKRKSSPAGALCSPKVTGESRQRAPPTVDAGAPSGRTRRQKGQRGAGSFSLRHGAARQAAVVLLGKRGSGGGDIDRKKGRRTPWCCSAGRRRRAATAISAPRHAATGGKGQMGMLGFGPLPFHFIRRIHGRTVGSKSGGLKIRGVAAGRAAWQRQPGREGARQAARAAGRPRSVAAGRMAAGAYSRVGARCCAPLARAGRVGRDRTVRGFYLMSCIKDVPTLRGDNYTEWRKKVDFAFVCAEVDWVVDTPQPIKPTDPVRADGDTDDAWAKKKRDHAPVEMSYTLENRKWQTANKKCMAFIKNTIENAIVGSITECASAGEYLEKIKSQFTGSSKTYATQLLKQLVTEKYTGGAHGIREHILRMSNLAAKLKPMDADLELKPALLVHLVMASLPQQFDNFVINYNMSPEKWDIEKTIAMCVQEEDRLKAQNGGTINYVKDNKKRPFTPSNNGSPSKPYAKAPMQHHQKFQHRQLPVNKDQCLHCQKTGHYKKDCPDWLKELMAKKGIPFDEDYEKRRRMR</sequence>
<keyword evidence="5" id="KW-1185">Reference proteome</keyword>
<feature type="region of interest" description="Disordered" evidence="2">
    <location>
        <begin position="18"/>
        <end position="74"/>
    </location>
</feature>
<reference evidence="4" key="1">
    <citation type="submission" date="2023-07" db="EMBL/GenBank/DDBJ databases">
        <title>A chromosome-level genome assembly of Lolium multiflorum.</title>
        <authorList>
            <person name="Chen Y."/>
            <person name="Copetti D."/>
            <person name="Kolliker R."/>
            <person name="Studer B."/>
        </authorList>
    </citation>
    <scope>NUCLEOTIDE SEQUENCE</scope>
    <source>
        <strain evidence="4">02402/16</strain>
        <tissue evidence="4">Leaf</tissue>
    </source>
</reference>
<keyword evidence="1" id="KW-0862">Zinc</keyword>
<dbReference type="SMART" id="SM00343">
    <property type="entry name" value="ZnF_C2HC"/>
    <property type="match status" value="1"/>
</dbReference>
<keyword evidence="1" id="KW-0479">Metal-binding</keyword>
<evidence type="ECO:0000259" key="3">
    <source>
        <dbReference type="PROSITE" id="PS50158"/>
    </source>
</evidence>
<evidence type="ECO:0000256" key="1">
    <source>
        <dbReference type="PROSITE-ProRule" id="PRU00047"/>
    </source>
</evidence>
<gene>
    <name evidence="4" type="ORF">QYE76_004098</name>
</gene>
<dbReference type="EMBL" id="JAUUTY010000005">
    <property type="protein sequence ID" value="KAK1629783.1"/>
    <property type="molecule type" value="Genomic_DNA"/>
</dbReference>
<dbReference type="Pfam" id="PF14223">
    <property type="entry name" value="Retrotran_gag_2"/>
    <property type="match status" value="1"/>
</dbReference>
<accession>A0AAD8RRB9</accession>
<evidence type="ECO:0000313" key="4">
    <source>
        <dbReference type="EMBL" id="KAK1629783.1"/>
    </source>
</evidence>
<name>A0AAD8RRB9_LOLMU</name>
<feature type="domain" description="CCHC-type" evidence="3">
    <location>
        <begin position="503"/>
        <end position="518"/>
    </location>
</feature>
<protein>
    <recommendedName>
        <fullName evidence="3">CCHC-type domain-containing protein</fullName>
    </recommendedName>
</protein>
<keyword evidence="1" id="KW-0863">Zinc-finger</keyword>
<dbReference type="Proteomes" id="UP001231189">
    <property type="component" value="Unassembled WGS sequence"/>
</dbReference>
<dbReference type="SUPFAM" id="SSF57756">
    <property type="entry name" value="Retrovirus zinc finger-like domains"/>
    <property type="match status" value="1"/>
</dbReference>
<feature type="compositionally biased region" description="Basic residues" evidence="2">
    <location>
        <begin position="18"/>
        <end position="27"/>
    </location>
</feature>
<dbReference type="PROSITE" id="PS50158">
    <property type="entry name" value="ZF_CCHC"/>
    <property type="match status" value="1"/>
</dbReference>
<dbReference type="GO" id="GO:0008270">
    <property type="term" value="F:zinc ion binding"/>
    <property type="evidence" value="ECO:0007669"/>
    <property type="project" value="UniProtKB-KW"/>
</dbReference>
<dbReference type="InterPro" id="IPR036875">
    <property type="entry name" value="Znf_CCHC_sf"/>
</dbReference>
<proteinExistence type="predicted"/>
<dbReference type="GO" id="GO:0003676">
    <property type="term" value="F:nucleic acid binding"/>
    <property type="evidence" value="ECO:0007669"/>
    <property type="project" value="InterPro"/>
</dbReference>
<dbReference type="PANTHER" id="PTHR35317:SF23">
    <property type="entry name" value="OS04G0629600 PROTEIN"/>
    <property type="match status" value="1"/>
</dbReference>
<organism evidence="4 5">
    <name type="scientific">Lolium multiflorum</name>
    <name type="common">Italian ryegrass</name>
    <name type="synonym">Lolium perenne subsp. multiflorum</name>
    <dbReference type="NCBI Taxonomy" id="4521"/>
    <lineage>
        <taxon>Eukaryota</taxon>
        <taxon>Viridiplantae</taxon>
        <taxon>Streptophyta</taxon>
        <taxon>Embryophyta</taxon>
        <taxon>Tracheophyta</taxon>
        <taxon>Spermatophyta</taxon>
        <taxon>Magnoliopsida</taxon>
        <taxon>Liliopsida</taxon>
        <taxon>Poales</taxon>
        <taxon>Poaceae</taxon>
        <taxon>BOP clade</taxon>
        <taxon>Pooideae</taxon>
        <taxon>Poodae</taxon>
        <taxon>Poeae</taxon>
        <taxon>Poeae Chloroplast Group 2 (Poeae type)</taxon>
        <taxon>Loliodinae</taxon>
        <taxon>Loliinae</taxon>
        <taxon>Lolium</taxon>
    </lineage>
</organism>
<dbReference type="PANTHER" id="PTHR35317">
    <property type="entry name" value="OS04G0629600 PROTEIN"/>
    <property type="match status" value="1"/>
</dbReference>
<dbReference type="Gene3D" id="4.10.60.10">
    <property type="entry name" value="Zinc finger, CCHC-type"/>
    <property type="match status" value="1"/>
</dbReference>
<comment type="caution">
    <text evidence="4">The sequence shown here is derived from an EMBL/GenBank/DDBJ whole genome shotgun (WGS) entry which is preliminary data.</text>
</comment>
<feature type="region of interest" description="Disordered" evidence="2">
    <location>
        <begin position="458"/>
        <end position="490"/>
    </location>
</feature>